<dbReference type="AlphaFoldDB" id="A0AAV8RXJ1"/>
<feature type="chain" id="PRO_5043933687" evidence="7">
    <location>
        <begin position="23"/>
        <end position="197"/>
    </location>
</feature>
<keyword evidence="9" id="KW-1185">Reference proteome</keyword>
<keyword evidence="4" id="KW-0508">mRNA splicing</keyword>
<dbReference type="EMBL" id="JAQQAF010000001">
    <property type="protein sequence ID" value="KAJ8511872.1"/>
    <property type="molecule type" value="Genomic_DNA"/>
</dbReference>
<dbReference type="InterPro" id="IPR011990">
    <property type="entry name" value="TPR-like_helical_dom_sf"/>
</dbReference>
<dbReference type="GO" id="GO:0000243">
    <property type="term" value="C:commitment complex"/>
    <property type="evidence" value="ECO:0007669"/>
    <property type="project" value="TreeGrafter"/>
</dbReference>
<organism evidence="8 9">
    <name type="scientific">Ensete ventricosum</name>
    <name type="common">Abyssinian banana</name>
    <name type="synonym">Musa ensete</name>
    <dbReference type="NCBI Taxonomy" id="4639"/>
    <lineage>
        <taxon>Eukaryota</taxon>
        <taxon>Viridiplantae</taxon>
        <taxon>Streptophyta</taxon>
        <taxon>Embryophyta</taxon>
        <taxon>Tracheophyta</taxon>
        <taxon>Spermatophyta</taxon>
        <taxon>Magnoliopsida</taxon>
        <taxon>Liliopsida</taxon>
        <taxon>Zingiberales</taxon>
        <taxon>Musaceae</taxon>
        <taxon>Ensete</taxon>
    </lineage>
</organism>
<comment type="caution">
    <text evidence="8">The sequence shown here is derived from an EMBL/GenBank/DDBJ whole genome shotgun (WGS) entry which is preliminary data.</text>
</comment>
<keyword evidence="3" id="KW-0677">Repeat</keyword>
<accession>A0AAV8RXJ1</accession>
<evidence type="ECO:0000256" key="4">
    <source>
        <dbReference type="ARBA" id="ARBA00023187"/>
    </source>
</evidence>
<dbReference type="Proteomes" id="UP001222027">
    <property type="component" value="Unassembled WGS sequence"/>
</dbReference>
<dbReference type="GO" id="GO:0005685">
    <property type="term" value="C:U1 snRNP"/>
    <property type="evidence" value="ECO:0007669"/>
    <property type="project" value="TreeGrafter"/>
</dbReference>
<proteinExistence type="predicted"/>
<keyword evidence="2" id="KW-0507">mRNA processing</keyword>
<gene>
    <name evidence="8" type="ORF">OPV22_002306</name>
</gene>
<evidence type="ECO:0000256" key="3">
    <source>
        <dbReference type="ARBA" id="ARBA00022737"/>
    </source>
</evidence>
<reference evidence="8 9" key="1">
    <citation type="submission" date="2022-12" db="EMBL/GenBank/DDBJ databases">
        <title>Chromosome-scale assembly of the Ensete ventricosum genome.</title>
        <authorList>
            <person name="Dussert Y."/>
            <person name="Stocks J."/>
            <person name="Wendawek A."/>
            <person name="Woldeyes F."/>
            <person name="Nichols R.A."/>
            <person name="Borrell J.S."/>
        </authorList>
    </citation>
    <scope>NUCLEOTIDE SEQUENCE [LARGE SCALE GENOMIC DNA]</scope>
    <source>
        <strain evidence="9">cv. Maze</strain>
        <tissue evidence="8">Seeds</tissue>
    </source>
</reference>
<evidence type="ECO:0000256" key="6">
    <source>
        <dbReference type="SAM" id="MobiDB-lite"/>
    </source>
</evidence>
<dbReference type="GO" id="GO:0030627">
    <property type="term" value="F:pre-mRNA 5'-splice site binding"/>
    <property type="evidence" value="ECO:0007669"/>
    <property type="project" value="TreeGrafter"/>
</dbReference>
<dbReference type="PANTHER" id="PTHR17204">
    <property type="entry name" value="PRE-MRNA PROCESSING PROTEIN PRP39-RELATED"/>
    <property type="match status" value="1"/>
</dbReference>
<evidence type="ECO:0000313" key="9">
    <source>
        <dbReference type="Proteomes" id="UP001222027"/>
    </source>
</evidence>
<comment type="subcellular location">
    <subcellularLocation>
        <location evidence="1">Nucleus</location>
    </subcellularLocation>
</comment>
<evidence type="ECO:0000313" key="8">
    <source>
        <dbReference type="EMBL" id="KAJ8511872.1"/>
    </source>
</evidence>
<keyword evidence="5" id="KW-0539">Nucleus</keyword>
<dbReference type="GO" id="GO:0071004">
    <property type="term" value="C:U2-type prespliceosome"/>
    <property type="evidence" value="ECO:0007669"/>
    <property type="project" value="TreeGrafter"/>
</dbReference>
<evidence type="ECO:0000256" key="7">
    <source>
        <dbReference type="SAM" id="SignalP"/>
    </source>
</evidence>
<evidence type="ECO:0000256" key="2">
    <source>
        <dbReference type="ARBA" id="ARBA00022664"/>
    </source>
</evidence>
<keyword evidence="7" id="KW-0732">Signal</keyword>
<sequence length="197" mass="21639">MRSYVSLVLVVSLITSTSDLEATRLLSDLYRRSVFHFQKQPEIHLFAARFKELSGDIVGAHAEYQNLYSEISPGLLEAFVKLANMEYQVGNKEAAFSVYERAISSGLGKGQSQLLPFLIIQYSRFIYLAGYAVYGGYGNYGQPQVTTSASQGTAYGAYPPTYPVEAHPQPSFPRPSANPRKTNIASPLVSPKIGFGP</sequence>
<feature type="region of interest" description="Disordered" evidence="6">
    <location>
        <begin position="166"/>
        <end position="197"/>
    </location>
</feature>
<evidence type="ECO:0000256" key="5">
    <source>
        <dbReference type="ARBA" id="ARBA00023242"/>
    </source>
</evidence>
<dbReference type="PANTHER" id="PTHR17204:SF5">
    <property type="entry name" value="PRE-MRNA-PROCESSING FACTOR 39"/>
    <property type="match status" value="1"/>
</dbReference>
<evidence type="ECO:0000256" key="1">
    <source>
        <dbReference type="ARBA" id="ARBA00004123"/>
    </source>
</evidence>
<dbReference type="Gene3D" id="1.25.40.10">
    <property type="entry name" value="Tetratricopeptide repeat domain"/>
    <property type="match status" value="1"/>
</dbReference>
<feature type="signal peptide" evidence="7">
    <location>
        <begin position="1"/>
        <end position="22"/>
    </location>
</feature>
<protein>
    <submittedName>
        <fullName evidence="8">Uncharacterized protein</fullName>
    </submittedName>
</protein>
<name>A0AAV8RXJ1_ENSVE</name>
<dbReference type="GO" id="GO:0000395">
    <property type="term" value="P:mRNA 5'-splice site recognition"/>
    <property type="evidence" value="ECO:0007669"/>
    <property type="project" value="TreeGrafter"/>
</dbReference>
<dbReference type="SUPFAM" id="SSF48452">
    <property type="entry name" value="TPR-like"/>
    <property type="match status" value="1"/>
</dbReference>